<proteinExistence type="inferred from homology"/>
<keyword evidence="3 7" id="KW-0812">Transmembrane</keyword>
<feature type="domain" description="Threonine/serine exporter-like N-terminal" evidence="8">
    <location>
        <begin position="11"/>
        <end position="248"/>
    </location>
</feature>
<gene>
    <name evidence="9" type="ORF">NE579_12720</name>
</gene>
<evidence type="ECO:0000313" key="10">
    <source>
        <dbReference type="Proteomes" id="UP001204562"/>
    </source>
</evidence>
<dbReference type="EMBL" id="JANFYS010000028">
    <property type="protein sequence ID" value="MCQ4771309.1"/>
    <property type="molecule type" value="Genomic_DNA"/>
</dbReference>
<keyword evidence="2" id="KW-1003">Cell membrane</keyword>
<reference evidence="9" key="1">
    <citation type="submission" date="2022-06" db="EMBL/GenBank/DDBJ databases">
        <title>Isolation of gut microbiota from human fecal samples.</title>
        <authorList>
            <person name="Pamer E.G."/>
            <person name="Barat B."/>
            <person name="Waligurski E."/>
            <person name="Medina S."/>
            <person name="Paddock L."/>
            <person name="Mostad J."/>
        </authorList>
    </citation>
    <scope>NUCLEOTIDE SEQUENCE</scope>
    <source>
        <strain evidence="9">DFI.9.91</strain>
    </source>
</reference>
<comment type="caution">
    <text evidence="9">The sequence shown here is derived from an EMBL/GenBank/DDBJ whole genome shotgun (WGS) entry which is preliminary data.</text>
</comment>
<dbReference type="GO" id="GO:0005886">
    <property type="term" value="C:plasma membrane"/>
    <property type="evidence" value="ECO:0007669"/>
    <property type="project" value="UniProtKB-SubCell"/>
</dbReference>
<evidence type="ECO:0000256" key="5">
    <source>
        <dbReference type="ARBA" id="ARBA00023136"/>
    </source>
</evidence>
<accession>A0AAW5JTQ7</accession>
<dbReference type="GO" id="GO:0015744">
    <property type="term" value="P:succinate transport"/>
    <property type="evidence" value="ECO:0007669"/>
    <property type="project" value="TreeGrafter"/>
</dbReference>
<keyword evidence="5 7" id="KW-0472">Membrane</keyword>
<dbReference type="Pfam" id="PF06738">
    <property type="entry name" value="ThrE"/>
    <property type="match status" value="1"/>
</dbReference>
<feature type="transmembrane region" description="Helical" evidence="7">
    <location>
        <begin position="232"/>
        <end position="253"/>
    </location>
</feature>
<feature type="transmembrane region" description="Helical" evidence="7">
    <location>
        <begin position="166"/>
        <end position="186"/>
    </location>
</feature>
<dbReference type="Proteomes" id="UP001204562">
    <property type="component" value="Unassembled WGS sequence"/>
</dbReference>
<comment type="subcellular location">
    <subcellularLocation>
        <location evidence="1">Cell membrane</location>
        <topology evidence="1">Multi-pass membrane protein</topology>
    </subcellularLocation>
</comment>
<dbReference type="InterPro" id="IPR010619">
    <property type="entry name" value="ThrE-like_N"/>
</dbReference>
<dbReference type="AlphaFoldDB" id="A0AAW5JTQ7"/>
<feature type="transmembrane region" description="Helical" evidence="7">
    <location>
        <begin position="141"/>
        <end position="159"/>
    </location>
</feature>
<evidence type="ECO:0000256" key="7">
    <source>
        <dbReference type="SAM" id="Phobius"/>
    </source>
</evidence>
<name>A0AAW5JTQ7_9FIRM</name>
<protein>
    <submittedName>
        <fullName evidence="9">Threonine/serine exporter family protein</fullName>
    </submittedName>
</protein>
<dbReference type="RefSeq" id="WP_256304516.1">
    <property type="nucleotide sequence ID" value="NZ_JANFYS010000028.1"/>
</dbReference>
<evidence type="ECO:0000256" key="6">
    <source>
        <dbReference type="ARBA" id="ARBA00034125"/>
    </source>
</evidence>
<dbReference type="InterPro" id="IPR050539">
    <property type="entry name" value="ThrE_Dicarb/AminoAcid_Exp"/>
</dbReference>
<evidence type="ECO:0000259" key="8">
    <source>
        <dbReference type="Pfam" id="PF06738"/>
    </source>
</evidence>
<keyword evidence="4 7" id="KW-1133">Transmembrane helix</keyword>
<evidence type="ECO:0000256" key="2">
    <source>
        <dbReference type="ARBA" id="ARBA00022475"/>
    </source>
</evidence>
<evidence type="ECO:0000256" key="1">
    <source>
        <dbReference type="ARBA" id="ARBA00004651"/>
    </source>
</evidence>
<dbReference type="PANTHER" id="PTHR34390">
    <property type="entry name" value="UPF0442 PROTEIN YJJB-RELATED"/>
    <property type="match status" value="1"/>
</dbReference>
<evidence type="ECO:0000256" key="3">
    <source>
        <dbReference type="ARBA" id="ARBA00022692"/>
    </source>
</evidence>
<evidence type="ECO:0000313" key="9">
    <source>
        <dbReference type="EMBL" id="MCQ4771309.1"/>
    </source>
</evidence>
<dbReference type="PANTHER" id="PTHR34390:SF2">
    <property type="entry name" value="SUCCINATE TRANSPORTER SUBUNIT YJJP-RELATED"/>
    <property type="match status" value="1"/>
</dbReference>
<dbReference type="GO" id="GO:0022857">
    <property type="term" value="F:transmembrane transporter activity"/>
    <property type="evidence" value="ECO:0007669"/>
    <property type="project" value="InterPro"/>
</dbReference>
<comment type="similarity">
    <text evidence="6">Belongs to the ThrE exporter (TC 2.A.79) family.</text>
</comment>
<sequence length="256" mass="27330">MDYDKLLTLTGELGYRLMMSGAEIYRVEESVRYLLGAYGVDTGEVFAIPNCLIVSLRASGQRPLTVVRRIPGHGTDIYRMEALNDLCRRLCQEVPDLDEAWVRLERVLADRTQFPTAGQLFGYALGAAPFCLFFGGTLRDALCGGLCGLAIGASLLFMARLGTNQFFKTIAGGFVCALLAVALTVVGLGQHASLIITGAIMTLVPGIVITNFMRDIIAGDLISGLIKLAEALLTATGIALGTGLALALTRLIWGVV</sequence>
<organism evidence="9 10">
    <name type="scientific">Intestinimonas massiliensis</name>
    <name type="common">ex Afouda et al. 2020</name>
    <dbReference type="NCBI Taxonomy" id="1673721"/>
    <lineage>
        <taxon>Bacteria</taxon>
        <taxon>Bacillati</taxon>
        <taxon>Bacillota</taxon>
        <taxon>Clostridia</taxon>
        <taxon>Eubacteriales</taxon>
        <taxon>Intestinimonas</taxon>
    </lineage>
</organism>
<feature type="transmembrane region" description="Helical" evidence="7">
    <location>
        <begin position="192"/>
        <end position="212"/>
    </location>
</feature>
<feature type="transmembrane region" description="Helical" evidence="7">
    <location>
        <begin position="116"/>
        <end position="135"/>
    </location>
</feature>
<evidence type="ECO:0000256" key="4">
    <source>
        <dbReference type="ARBA" id="ARBA00022989"/>
    </source>
</evidence>